<feature type="compositionally biased region" description="Polar residues" evidence="1">
    <location>
        <begin position="242"/>
        <end position="253"/>
    </location>
</feature>
<protein>
    <submittedName>
        <fullName evidence="2">Uncharacterized protein</fullName>
    </submittedName>
</protein>
<evidence type="ECO:0000313" key="2">
    <source>
        <dbReference type="EMBL" id="MBB4662628.1"/>
    </source>
</evidence>
<evidence type="ECO:0000313" key="3">
    <source>
        <dbReference type="Proteomes" id="UP000585272"/>
    </source>
</evidence>
<dbReference type="SUPFAM" id="SSF69304">
    <property type="entry name" value="Tricorn protease N-terminal domain"/>
    <property type="match status" value="1"/>
</dbReference>
<evidence type="ECO:0000256" key="1">
    <source>
        <dbReference type="SAM" id="MobiDB-lite"/>
    </source>
</evidence>
<proteinExistence type="predicted"/>
<dbReference type="RefSeq" id="WP_183341950.1">
    <property type="nucleotide sequence ID" value="NZ_JACHNU010000002.1"/>
</dbReference>
<dbReference type="Gene3D" id="2.120.10.30">
    <property type="entry name" value="TolB, C-terminal domain"/>
    <property type="match status" value="1"/>
</dbReference>
<comment type="caution">
    <text evidence="2">The sequence shown here is derived from an EMBL/GenBank/DDBJ whole genome shotgun (WGS) entry which is preliminary data.</text>
</comment>
<organism evidence="2 3">
    <name type="scientific">Conexibacter arvalis</name>
    <dbReference type="NCBI Taxonomy" id="912552"/>
    <lineage>
        <taxon>Bacteria</taxon>
        <taxon>Bacillati</taxon>
        <taxon>Actinomycetota</taxon>
        <taxon>Thermoleophilia</taxon>
        <taxon>Solirubrobacterales</taxon>
        <taxon>Conexibacteraceae</taxon>
        <taxon>Conexibacter</taxon>
    </lineage>
</organism>
<dbReference type="InterPro" id="IPR011042">
    <property type="entry name" value="6-blade_b-propeller_TolB-like"/>
</dbReference>
<keyword evidence="3" id="KW-1185">Reference proteome</keyword>
<sequence length="739" mass="77706">MDERWSSVRPVPAAPGARAAAVRAARSALLATGVASALATGAVAAEPGSDGRVYERVSPAQKGTSAAQDIFAVADDGGSINYTLYGAVEGQHSFGVRTPLRASRTATHWWNDAVTPKTRIVSGLDSNKEAVVLATSSDGATALVKTPYALEERDEDEEQDLYLLDISSGEARLVSAAESGHDAAGSKPYMAGVTNDLSVITFRQADPLTPDAPTNGGVYQWRDGAITLVSRNSDDDPVAPAATQQSDQRTSMSSVQTFEVRLPHGGMHNVSDDGSVVFWQATALPTQLGRLFARIDGNTTIAYTTSQRSASGGTPAGTHPTATRFLGAKPDGSAVYFSSTEMLADDATQGGGIYRYTFADGRLSQVTSASIGGTNVAISSAMISGDGTHVYFVSNQRLTADAGTFNGYVWSETGGTRLVAAFGGGAPRIERVGRDGRFALFETAASVNGALTGGNRVVYRYDAQEGELLCASCRPDGSAAETDTLLNIGIVGRNLSDDGEVYFTTADRLVEADVNGVRDVYAFDGHEPLLISSGRGSVNSHYGDSSDDGIDVFFVTREQLADDDIDDLNDVYTARRGGGFPPLPEDPVIPCRGTACVLPAPVPDFATPASELLDGVGNVDEPAIALPSLRLQPIGTAARKRFARTGATVVRVRTTTKAKVNVTLRVRMGGRWVRSARAAKALNKAGTAKVRVALTRRARRALASAGALRVRIEARSSRTTGTVSRGFVLRLSSRAKGAR</sequence>
<dbReference type="EMBL" id="JACHNU010000002">
    <property type="protein sequence ID" value="MBB4662628.1"/>
    <property type="molecule type" value="Genomic_DNA"/>
</dbReference>
<name>A0A840IF60_9ACTN</name>
<dbReference type="AlphaFoldDB" id="A0A840IF60"/>
<feature type="region of interest" description="Disordered" evidence="1">
    <location>
        <begin position="230"/>
        <end position="253"/>
    </location>
</feature>
<accession>A0A840IF60</accession>
<reference evidence="2 3" key="1">
    <citation type="submission" date="2020-08" db="EMBL/GenBank/DDBJ databases">
        <title>Genomic Encyclopedia of Archaeal and Bacterial Type Strains, Phase II (KMG-II): from individual species to whole genera.</title>
        <authorList>
            <person name="Goeker M."/>
        </authorList>
    </citation>
    <scope>NUCLEOTIDE SEQUENCE [LARGE SCALE GENOMIC DNA]</scope>
    <source>
        <strain evidence="2 3">DSM 23288</strain>
    </source>
</reference>
<dbReference type="Proteomes" id="UP000585272">
    <property type="component" value="Unassembled WGS sequence"/>
</dbReference>
<gene>
    <name evidence="2" type="ORF">BDZ31_002214</name>
</gene>